<dbReference type="InterPro" id="IPR025943">
    <property type="entry name" value="Sigma_54_int_dom_ATP-bd_2"/>
</dbReference>
<dbReference type="FunFam" id="3.40.50.300:FF:000006">
    <property type="entry name" value="DNA-binding transcriptional regulator NtrC"/>
    <property type="match status" value="1"/>
</dbReference>
<protein>
    <submittedName>
        <fullName evidence="8">Sigma-54-dependent Fis family transcriptional regulator</fullName>
    </submittedName>
</protein>
<name>A0A809R239_9PROT</name>
<dbReference type="SUPFAM" id="SSF46689">
    <property type="entry name" value="Homeodomain-like"/>
    <property type="match status" value="1"/>
</dbReference>
<dbReference type="SUPFAM" id="SSF52540">
    <property type="entry name" value="P-loop containing nucleoside triphosphate hydrolases"/>
    <property type="match status" value="1"/>
</dbReference>
<accession>A0A809R239</accession>
<dbReference type="GO" id="GO:0005524">
    <property type="term" value="F:ATP binding"/>
    <property type="evidence" value="ECO:0007669"/>
    <property type="project" value="UniProtKB-KW"/>
</dbReference>
<dbReference type="PANTHER" id="PTHR32071">
    <property type="entry name" value="TRANSCRIPTIONAL REGULATORY PROTEIN"/>
    <property type="match status" value="1"/>
</dbReference>
<dbReference type="InterPro" id="IPR002078">
    <property type="entry name" value="Sigma_54_int"/>
</dbReference>
<dbReference type="PROSITE" id="PS00688">
    <property type="entry name" value="SIGMA54_INTERACT_3"/>
    <property type="match status" value="1"/>
</dbReference>
<evidence type="ECO:0000259" key="6">
    <source>
        <dbReference type="PROSITE" id="PS50045"/>
    </source>
</evidence>
<dbReference type="SMART" id="SM00091">
    <property type="entry name" value="PAS"/>
    <property type="match status" value="1"/>
</dbReference>
<evidence type="ECO:0000256" key="3">
    <source>
        <dbReference type="ARBA" id="ARBA00023015"/>
    </source>
</evidence>
<dbReference type="PROSITE" id="PS00675">
    <property type="entry name" value="SIGMA54_INTERACT_1"/>
    <property type="match status" value="1"/>
</dbReference>
<evidence type="ECO:0000256" key="2">
    <source>
        <dbReference type="ARBA" id="ARBA00022840"/>
    </source>
</evidence>
<dbReference type="InterPro" id="IPR009057">
    <property type="entry name" value="Homeodomain-like_sf"/>
</dbReference>
<dbReference type="Gene3D" id="1.10.8.60">
    <property type="match status" value="1"/>
</dbReference>
<gene>
    <name evidence="8" type="ORF">DSYM_23890</name>
</gene>
<dbReference type="InterPro" id="IPR013767">
    <property type="entry name" value="PAS_fold"/>
</dbReference>
<dbReference type="InterPro" id="IPR035965">
    <property type="entry name" value="PAS-like_dom_sf"/>
</dbReference>
<dbReference type="Gene3D" id="3.30.450.20">
    <property type="entry name" value="PAS domain"/>
    <property type="match status" value="1"/>
</dbReference>
<evidence type="ECO:0000313" key="9">
    <source>
        <dbReference type="Proteomes" id="UP000662914"/>
    </source>
</evidence>
<dbReference type="InterPro" id="IPR058031">
    <property type="entry name" value="AAA_lid_NorR"/>
</dbReference>
<dbReference type="PANTHER" id="PTHR32071:SF99">
    <property type="entry name" value="TRANSCRIPTIONAL REGULATORY PROTEIN"/>
    <property type="match status" value="1"/>
</dbReference>
<organism evidence="8 9">
    <name type="scientific">Candidatus Desulfobacillus denitrificans</name>
    <dbReference type="NCBI Taxonomy" id="2608985"/>
    <lineage>
        <taxon>Bacteria</taxon>
        <taxon>Pseudomonadati</taxon>
        <taxon>Pseudomonadota</taxon>
        <taxon>Betaproteobacteria</taxon>
        <taxon>Candidatus Desulfobacillus</taxon>
    </lineage>
</organism>
<sequence>MNRPTRPGLTNDRDVRQLASTALLRLFDSLYEGAVVVDRAGRITWINDKYKALLGWNGAEPVEGRAVEEVIPNSRLRHVMDSGRAELLDVFAIGARQVVVSRIPLQDEAGAVIGALGVILYDRLQALKPIVSKFQQLQADLASARRELAETRQAKYRFSQIVGLSVRMRDVKEQGRRAAERDATVLLLGETGTGKELMAHAIHGASRRAEKPLVSLNAAAIPETLLEAELFGVEPGAYTGAGAKPRPGKFQLADGGSLFLDEVGDMPLMLQAKLLRVLQEGEVEAVGSNRLRSIDVRVIAATSRDLKAMVDAGAFRADLYYRLNVLPIRLPPLRERAEDLPALCEALLEQIAEKAGEPVKSVSAAGLTRLGAYHWPGNVRELGNTLQLAAARHDMRQFGPEHFDDLPMTAPVAAVVAPVAGDVRPLRDAVAAAEKAEIVRALAAAHGVKLNAAKLLAISRAQLYEKLAAHGLLSEHPDRKEAV</sequence>
<dbReference type="Proteomes" id="UP000662914">
    <property type="component" value="Chromosome"/>
</dbReference>
<dbReference type="Pfam" id="PF25601">
    <property type="entry name" value="AAA_lid_14"/>
    <property type="match status" value="1"/>
</dbReference>
<dbReference type="Pfam" id="PF02954">
    <property type="entry name" value="HTH_8"/>
    <property type="match status" value="1"/>
</dbReference>
<dbReference type="SMART" id="SM00382">
    <property type="entry name" value="AAA"/>
    <property type="match status" value="1"/>
</dbReference>
<dbReference type="PROSITE" id="PS50112">
    <property type="entry name" value="PAS"/>
    <property type="match status" value="1"/>
</dbReference>
<dbReference type="KEGG" id="ddz:DSYM_23890"/>
<dbReference type="Pfam" id="PF00158">
    <property type="entry name" value="Sigma54_activat"/>
    <property type="match status" value="1"/>
</dbReference>
<dbReference type="PROSITE" id="PS00676">
    <property type="entry name" value="SIGMA54_INTERACT_2"/>
    <property type="match status" value="1"/>
</dbReference>
<keyword evidence="2" id="KW-0067">ATP-binding</keyword>
<evidence type="ECO:0000256" key="5">
    <source>
        <dbReference type="ARBA" id="ARBA00023163"/>
    </source>
</evidence>
<evidence type="ECO:0000259" key="7">
    <source>
        <dbReference type="PROSITE" id="PS50112"/>
    </source>
</evidence>
<dbReference type="Pfam" id="PF00989">
    <property type="entry name" value="PAS"/>
    <property type="match status" value="1"/>
</dbReference>
<keyword evidence="3" id="KW-0805">Transcription regulation</keyword>
<proteinExistence type="predicted"/>
<dbReference type="Gene3D" id="3.40.50.300">
    <property type="entry name" value="P-loop containing nucleotide triphosphate hydrolases"/>
    <property type="match status" value="1"/>
</dbReference>
<keyword evidence="5" id="KW-0804">Transcription</keyword>
<dbReference type="GO" id="GO:0043565">
    <property type="term" value="F:sequence-specific DNA binding"/>
    <property type="evidence" value="ECO:0007669"/>
    <property type="project" value="InterPro"/>
</dbReference>
<feature type="domain" description="PAS" evidence="7">
    <location>
        <begin position="19"/>
        <end position="71"/>
    </location>
</feature>
<dbReference type="InterPro" id="IPR003593">
    <property type="entry name" value="AAA+_ATPase"/>
</dbReference>
<reference evidence="8" key="1">
    <citation type="journal article" name="DNA Res.">
        <title>The physiological potential of anammox bacteria as revealed by their core genome structure.</title>
        <authorList>
            <person name="Okubo T."/>
            <person name="Toyoda A."/>
            <person name="Fukuhara K."/>
            <person name="Uchiyama I."/>
            <person name="Harigaya Y."/>
            <person name="Kuroiwa M."/>
            <person name="Suzuki T."/>
            <person name="Murakami Y."/>
            <person name="Suwa Y."/>
            <person name="Takami H."/>
        </authorList>
    </citation>
    <scope>NUCLEOTIDE SEQUENCE</scope>
    <source>
        <strain evidence="8">317325-3</strain>
    </source>
</reference>
<dbReference type="SUPFAM" id="SSF55785">
    <property type="entry name" value="PYP-like sensor domain (PAS domain)"/>
    <property type="match status" value="1"/>
</dbReference>
<dbReference type="EMBL" id="AP021857">
    <property type="protein sequence ID" value="BBO21690.1"/>
    <property type="molecule type" value="Genomic_DNA"/>
</dbReference>
<feature type="domain" description="Sigma-54 factor interaction" evidence="6">
    <location>
        <begin position="161"/>
        <end position="391"/>
    </location>
</feature>
<dbReference type="InterPro" id="IPR002197">
    <property type="entry name" value="HTH_Fis"/>
</dbReference>
<evidence type="ECO:0000313" key="8">
    <source>
        <dbReference type="EMBL" id="BBO21690.1"/>
    </source>
</evidence>
<evidence type="ECO:0000256" key="4">
    <source>
        <dbReference type="ARBA" id="ARBA00023125"/>
    </source>
</evidence>
<dbReference type="InterPro" id="IPR025662">
    <property type="entry name" value="Sigma_54_int_dom_ATP-bd_1"/>
</dbReference>
<keyword evidence="4" id="KW-0238">DNA-binding</keyword>
<dbReference type="InterPro" id="IPR027417">
    <property type="entry name" value="P-loop_NTPase"/>
</dbReference>
<dbReference type="PROSITE" id="PS50045">
    <property type="entry name" value="SIGMA54_INTERACT_4"/>
    <property type="match status" value="1"/>
</dbReference>
<dbReference type="Gene3D" id="1.10.10.60">
    <property type="entry name" value="Homeodomain-like"/>
    <property type="match status" value="1"/>
</dbReference>
<evidence type="ECO:0000256" key="1">
    <source>
        <dbReference type="ARBA" id="ARBA00022741"/>
    </source>
</evidence>
<dbReference type="InterPro" id="IPR025944">
    <property type="entry name" value="Sigma_54_int_dom_CS"/>
</dbReference>
<dbReference type="CDD" id="cd00130">
    <property type="entry name" value="PAS"/>
    <property type="match status" value="1"/>
</dbReference>
<dbReference type="InterPro" id="IPR000014">
    <property type="entry name" value="PAS"/>
</dbReference>
<dbReference type="GO" id="GO:0006355">
    <property type="term" value="P:regulation of DNA-templated transcription"/>
    <property type="evidence" value="ECO:0007669"/>
    <property type="project" value="InterPro"/>
</dbReference>
<keyword evidence="1" id="KW-0547">Nucleotide-binding</keyword>
<dbReference type="AlphaFoldDB" id="A0A809R239"/>
<dbReference type="CDD" id="cd00009">
    <property type="entry name" value="AAA"/>
    <property type="match status" value="1"/>
</dbReference>